<gene>
    <name evidence="3" type="ORF">EHS11_03225</name>
</gene>
<sequence>MAKIYSLKISNFRSIRNFEQIFGTKNFICLIGRGDSGKSTILDAISYVLYPNWNLSFYDTDFYDGEINNPIEIQASLTDVPKVLLQDSKFGLFIRGLDLNTGLIKDELEDHHEIILTISLTVNKYLEPKWHVINYRNGKQSIEINANDRNKFNSFLVSDYIDRHFSWSKGSPLYSILKSEGNNLDDSNVIIDEFRQAKERIDSTSFGKLENVIEKIQSNASKFGLNISNTNNTIDFKDIALLDSKICLHEDKIPFRLKGKGSKRIISIAIQTELMKEGGIQLIDEIEQGLEPDRAQHLARSLKKNNFGQTFITTHSRDVLVELNAEDILIMKKRIDNLITVKNELQGCIRKNPEAFFAEKVIVCEGITEVGFCREINEFRINSNQNNAANLGIRFADGGGSKCSDYAQSFSEAGYEVCLFCDSDNDDFNRKKEALRKIGITIVDCENNNALEHQIFLDLPWEGIRELLNYQIDLIQESVKDSLLSAYKSYGYGTFPNDWLNMDILEMRKVLGFTSSKNKWFKNIQHGEFLSKVCLKYFEAIKDKHIGKQIIALSNWMDNLVN</sequence>
<keyword evidence="4" id="KW-1185">Reference proteome</keyword>
<evidence type="ECO:0000259" key="1">
    <source>
        <dbReference type="Pfam" id="PF13175"/>
    </source>
</evidence>
<dbReference type="EMBL" id="RQHV01000021">
    <property type="protein sequence ID" value="TGN14007.1"/>
    <property type="molecule type" value="Genomic_DNA"/>
</dbReference>
<protein>
    <submittedName>
        <fullName evidence="3">Uncharacterized protein</fullName>
    </submittedName>
</protein>
<dbReference type="OrthoDB" id="3322489at2"/>
<dbReference type="AlphaFoldDB" id="A0A4R9LS10"/>
<evidence type="ECO:0000313" key="3">
    <source>
        <dbReference type="EMBL" id="TGN14007.1"/>
    </source>
</evidence>
<dbReference type="SUPFAM" id="SSF52540">
    <property type="entry name" value="P-loop containing nucleoside triphosphate hydrolases"/>
    <property type="match status" value="1"/>
</dbReference>
<evidence type="ECO:0000259" key="2">
    <source>
        <dbReference type="Pfam" id="PF20469"/>
    </source>
</evidence>
<dbReference type="InterPro" id="IPR034139">
    <property type="entry name" value="TOPRIM_OLD"/>
</dbReference>
<dbReference type="RefSeq" id="WP_135762979.1">
    <property type="nucleotide sequence ID" value="NZ_RQHV01000021.1"/>
</dbReference>
<dbReference type="Pfam" id="PF13175">
    <property type="entry name" value="AAA_15"/>
    <property type="match status" value="1"/>
</dbReference>
<feature type="domain" description="Endonuclease GajA/Old nuclease/RecF-like AAA" evidence="1">
    <location>
        <begin position="3"/>
        <end position="318"/>
    </location>
</feature>
<dbReference type="PANTHER" id="PTHR43581">
    <property type="entry name" value="ATP/GTP PHOSPHATASE"/>
    <property type="match status" value="1"/>
</dbReference>
<dbReference type="PANTHER" id="PTHR43581:SF4">
    <property type="entry name" value="ATP_GTP PHOSPHATASE"/>
    <property type="match status" value="1"/>
</dbReference>
<dbReference type="InterPro" id="IPR027417">
    <property type="entry name" value="P-loop_NTPase"/>
</dbReference>
<dbReference type="Gene3D" id="3.40.50.300">
    <property type="entry name" value="P-loop containing nucleotide triphosphate hydrolases"/>
    <property type="match status" value="1"/>
</dbReference>
<name>A0A4R9LS10_9LEPT</name>
<accession>A0A4R9LS10</accession>
<dbReference type="Proteomes" id="UP000298264">
    <property type="component" value="Unassembled WGS sequence"/>
</dbReference>
<dbReference type="InterPro" id="IPR041685">
    <property type="entry name" value="AAA_GajA/Old/RecF-like"/>
</dbReference>
<organism evidence="3 4">
    <name type="scientific">Leptospira ilyithenensis</name>
    <dbReference type="NCBI Taxonomy" id="2484901"/>
    <lineage>
        <taxon>Bacteria</taxon>
        <taxon>Pseudomonadati</taxon>
        <taxon>Spirochaetota</taxon>
        <taxon>Spirochaetia</taxon>
        <taxon>Leptospirales</taxon>
        <taxon>Leptospiraceae</taxon>
        <taxon>Leptospira</taxon>
    </lineage>
</organism>
<evidence type="ECO:0000313" key="4">
    <source>
        <dbReference type="Proteomes" id="UP000298264"/>
    </source>
</evidence>
<dbReference type="Pfam" id="PF20469">
    <property type="entry name" value="OLD-like_TOPRIM"/>
    <property type="match status" value="1"/>
</dbReference>
<dbReference type="InterPro" id="IPR051396">
    <property type="entry name" value="Bact_Antivir_Def_Nuclease"/>
</dbReference>
<feature type="domain" description="OLD protein-like TOPRIM" evidence="2">
    <location>
        <begin position="356"/>
        <end position="424"/>
    </location>
</feature>
<proteinExistence type="predicted"/>
<reference evidence="3" key="1">
    <citation type="journal article" date="2019" name="PLoS Negl. Trop. Dis.">
        <title>Revisiting the worldwide diversity of Leptospira species in the environment.</title>
        <authorList>
            <person name="Vincent A.T."/>
            <person name="Schiettekatte O."/>
            <person name="Bourhy P."/>
            <person name="Veyrier F.J."/>
            <person name="Picardeau M."/>
        </authorList>
    </citation>
    <scope>NUCLEOTIDE SEQUENCE [LARGE SCALE GENOMIC DNA]</scope>
    <source>
        <strain evidence="3">201400974</strain>
    </source>
</reference>
<comment type="caution">
    <text evidence="3">The sequence shown here is derived from an EMBL/GenBank/DDBJ whole genome shotgun (WGS) entry which is preliminary data.</text>
</comment>